<evidence type="ECO:0000256" key="5">
    <source>
        <dbReference type="PROSITE-ProRule" id="PRU00108"/>
    </source>
</evidence>
<evidence type="ECO:0000256" key="1">
    <source>
        <dbReference type="ARBA" id="ARBA00004123"/>
    </source>
</evidence>
<comment type="caution">
    <text evidence="9">The sequence shown here is derived from an EMBL/GenBank/DDBJ whole genome shotgun (WGS) entry which is preliminary data.</text>
</comment>
<name>A0A3M7T3J6_BRAPC</name>
<dbReference type="Gene3D" id="1.10.10.60">
    <property type="entry name" value="Homeodomain-like"/>
    <property type="match status" value="1"/>
</dbReference>
<feature type="domain" description="Homeobox" evidence="8">
    <location>
        <begin position="117"/>
        <end position="177"/>
    </location>
</feature>
<evidence type="ECO:0000313" key="10">
    <source>
        <dbReference type="Proteomes" id="UP000276133"/>
    </source>
</evidence>
<dbReference type="InterPro" id="IPR009057">
    <property type="entry name" value="Homeodomain-like_sf"/>
</dbReference>
<dbReference type="AlphaFoldDB" id="A0A3M7T3J6"/>
<dbReference type="SMART" id="SM00389">
    <property type="entry name" value="HOX"/>
    <property type="match status" value="1"/>
</dbReference>
<keyword evidence="10" id="KW-1185">Reference proteome</keyword>
<dbReference type="InterPro" id="IPR001356">
    <property type="entry name" value="HD"/>
</dbReference>
<keyword evidence="2 5" id="KW-0238">DNA-binding</keyword>
<keyword evidence="4 5" id="KW-0539">Nucleus</keyword>
<dbReference type="EMBL" id="REGN01000367">
    <property type="protein sequence ID" value="RNA42408.1"/>
    <property type="molecule type" value="Genomic_DNA"/>
</dbReference>
<feature type="DNA-binding region" description="Homeobox" evidence="5">
    <location>
        <begin position="119"/>
        <end position="178"/>
    </location>
</feature>
<dbReference type="PROSITE" id="PS50071">
    <property type="entry name" value="HOMEOBOX_2"/>
    <property type="match status" value="1"/>
</dbReference>
<reference evidence="9 10" key="1">
    <citation type="journal article" date="2018" name="Sci. Rep.">
        <title>Genomic signatures of local adaptation to the degree of environmental predictability in rotifers.</title>
        <authorList>
            <person name="Franch-Gras L."/>
            <person name="Hahn C."/>
            <person name="Garcia-Roger E.M."/>
            <person name="Carmona M.J."/>
            <person name="Serra M."/>
            <person name="Gomez A."/>
        </authorList>
    </citation>
    <scope>NUCLEOTIDE SEQUENCE [LARGE SCALE GENOMIC DNA]</scope>
    <source>
        <strain evidence="9">HYR1</strain>
    </source>
</reference>
<dbReference type="InterPro" id="IPR020479">
    <property type="entry name" value="HD_metazoa"/>
</dbReference>
<evidence type="ECO:0000256" key="6">
    <source>
        <dbReference type="RuleBase" id="RU000682"/>
    </source>
</evidence>
<dbReference type="SUPFAM" id="SSF46689">
    <property type="entry name" value="Homeodomain-like"/>
    <property type="match status" value="1"/>
</dbReference>
<dbReference type="GO" id="GO:0005634">
    <property type="term" value="C:nucleus"/>
    <property type="evidence" value="ECO:0007669"/>
    <property type="project" value="UniProtKB-SubCell"/>
</dbReference>
<proteinExistence type="predicted"/>
<dbReference type="Proteomes" id="UP000276133">
    <property type="component" value="Unassembled WGS sequence"/>
</dbReference>
<organism evidence="9 10">
    <name type="scientific">Brachionus plicatilis</name>
    <name type="common">Marine rotifer</name>
    <name type="synonym">Brachionus muelleri</name>
    <dbReference type="NCBI Taxonomy" id="10195"/>
    <lineage>
        <taxon>Eukaryota</taxon>
        <taxon>Metazoa</taxon>
        <taxon>Spiralia</taxon>
        <taxon>Gnathifera</taxon>
        <taxon>Rotifera</taxon>
        <taxon>Eurotatoria</taxon>
        <taxon>Monogononta</taxon>
        <taxon>Pseudotrocha</taxon>
        <taxon>Ploima</taxon>
        <taxon>Brachionidae</taxon>
        <taxon>Brachionus</taxon>
    </lineage>
</organism>
<dbReference type="InterPro" id="IPR050394">
    <property type="entry name" value="Homeobox_NK-like"/>
</dbReference>
<dbReference type="InterPro" id="IPR000047">
    <property type="entry name" value="HTH_motif"/>
</dbReference>
<dbReference type="GO" id="GO:0030154">
    <property type="term" value="P:cell differentiation"/>
    <property type="evidence" value="ECO:0007669"/>
    <property type="project" value="TreeGrafter"/>
</dbReference>
<dbReference type="InterPro" id="IPR017970">
    <property type="entry name" value="Homeobox_CS"/>
</dbReference>
<feature type="region of interest" description="Disordered" evidence="7">
    <location>
        <begin position="177"/>
        <end position="213"/>
    </location>
</feature>
<sequence length="286" mass="33179">MASCRAKCELEPYEPYAVTDSFSVDNILATSHQTQAAAAYAGYYAPAPDSSYHSYLSPMLHESQNLYHFGYEQARRPVASHFEQSCDAAKNESESEPDEASGRSEHKAESKCEMVGSKKRKRRILFTKQQTLELEKRFRLQKYLSAPERENMARSLGLSATQVKIWFQNHRYKMKKTSQESDEIRRKNEAKVMTDEDSSNSAHQPEDKQYVHGAPEPYKYNQMSFVYNQPYHESYKDCYGYGTFYYEQDAAYQSRYFSSENVFYADSNNGQYYPLSVGVRANQMDR</sequence>
<feature type="compositionally biased region" description="Basic and acidic residues" evidence="7">
    <location>
        <begin position="177"/>
        <end position="194"/>
    </location>
</feature>
<dbReference type="PANTHER" id="PTHR24340">
    <property type="entry name" value="HOMEOBOX PROTEIN NKX"/>
    <property type="match status" value="1"/>
</dbReference>
<evidence type="ECO:0000256" key="3">
    <source>
        <dbReference type="ARBA" id="ARBA00023155"/>
    </source>
</evidence>
<evidence type="ECO:0000256" key="4">
    <source>
        <dbReference type="ARBA" id="ARBA00023242"/>
    </source>
</evidence>
<dbReference type="PRINTS" id="PR00024">
    <property type="entry name" value="HOMEOBOX"/>
</dbReference>
<dbReference type="Pfam" id="PF00046">
    <property type="entry name" value="Homeodomain"/>
    <property type="match status" value="1"/>
</dbReference>
<dbReference type="PRINTS" id="PR00031">
    <property type="entry name" value="HTHREPRESSR"/>
</dbReference>
<evidence type="ECO:0000256" key="2">
    <source>
        <dbReference type="ARBA" id="ARBA00023125"/>
    </source>
</evidence>
<gene>
    <name evidence="9" type="ORF">BpHYR1_008045</name>
</gene>
<feature type="compositionally biased region" description="Basic and acidic residues" evidence="7">
    <location>
        <begin position="100"/>
        <end position="112"/>
    </location>
</feature>
<evidence type="ECO:0000259" key="8">
    <source>
        <dbReference type="PROSITE" id="PS50071"/>
    </source>
</evidence>
<dbReference type="GO" id="GO:0000978">
    <property type="term" value="F:RNA polymerase II cis-regulatory region sequence-specific DNA binding"/>
    <property type="evidence" value="ECO:0007669"/>
    <property type="project" value="TreeGrafter"/>
</dbReference>
<accession>A0A3M7T3J6</accession>
<dbReference type="GO" id="GO:0000981">
    <property type="term" value="F:DNA-binding transcription factor activity, RNA polymerase II-specific"/>
    <property type="evidence" value="ECO:0007669"/>
    <property type="project" value="InterPro"/>
</dbReference>
<keyword evidence="3 5" id="KW-0371">Homeobox</keyword>
<dbReference type="OrthoDB" id="6159439at2759"/>
<dbReference type="CDD" id="cd00086">
    <property type="entry name" value="homeodomain"/>
    <property type="match status" value="1"/>
</dbReference>
<dbReference type="STRING" id="10195.A0A3M7T3J6"/>
<evidence type="ECO:0000256" key="7">
    <source>
        <dbReference type="SAM" id="MobiDB-lite"/>
    </source>
</evidence>
<protein>
    <submittedName>
        <fullName evidence="9">Homeobox Nkx</fullName>
    </submittedName>
</protein>
<evidence type="ECO:0000313" key="9">
    <source>
        <dbReference type="EMBL" id="RNA42408.1"/>
    </source>
</evidence>
<comment type="subcellular location">
    <subcellularLocation>
        <location evidence="1 5 6">Nucleus</location>
    </subcellularLocation>
</comment>
<dbReference type="PROSITE" id="PS00027">
    <property type="entry name" value="HOMEOBOX_1"/>
    <property type="match status" value="1"/>
</dbReference>
<feature type="region of interest" description="Disordered" evidence="7">
    <location>
        <begin position="82"/>
        <end position="115"/>
    </location>
</feature>